<protein>
    <submittedName>
        <fullName evidence="1">Uncharacterized protein</fullName>
    </submittedName>
</protein>
<dbReference type="OrthoDB" id="5405867at2"/>
<proteinExistence type="predicted"/>
<evidence type="ECO:0000313" key="1">
    <source>
        <dbReference type="EMBL" id="PAU80754.1"/>
    </source>
</evidence>
<evidence type="ECO:0000313" key="2">
    <source>
        <dbReference type="Proteomes" id="UP000218896"/>
    </source>
</evidence>
<comment type="caution">
    <text evidence="1">The sequence shown here is derived from an EMBL/GenBank/DDBJ whole genome shotgun (WGS) entry which is preliminary data.</text>
</comment>
<gene>
    <name evidence="1" type="ORF">CK501_10115</name>
</gene>
<dbReference type="RefSeq" id="WP_095617585.1">
    <property type="nucleotide sequence ID" value="NZ_NSKD01000003.1"/>
</dbReference>
<organism evidence="1 2">
    <name type="scientific">Halovibrio salipaludis</name>
    <dbReference type="NCBI Taxonomy" id="2032626"/>
    <lineage>
        <taxon>Bacteria</taxon>
        <taxon>Pseudomonadati</taxon>
        <taxon>Pseudomonadota</taxon>
        <taxon>Gammaproteobacteria</taxon>
        <taxon>Oceanospirillales</taxon>
        <taxon>Halomonadaceae</taxon>
        <taxon>Halovibrio</taxon>
    </lineage>
</organism>
<dbReference type="AlphaFoldDB" id="A0A2A2F7P8"/>
<dbReference type="EMBL" id="NSKD01000003">
    <property type="protein sequence ID" value="PAU80754.1"/>
    <property type="molecule type" value="Genomic_DNA"/>
</dbReference>
<dbReference type="Proteomes" id="UP000218896">
    <property type="component" value="Unassembled WGS sequence"/>
</dbReference>
<accession>A0A2A2F7P8</accession>
<name>A0A2A2F7P8_9GAMM</name>
<keyword evidence="2" id="KW-1185">Reference proteome</keyword>
<reference evidence="1 2" key="1">
    <citation type="submission" date="2017-08" db="EMBL/GenBank/DDBJ databases">
        <title>Halovibrio sewagensis sp. nov., isolated from wastewater of high salinity.</title>
        <authorList>
            <person name="Dong X."/>
            <person name="Zhang G."/>
        </authorList>
    </citation>
    <scope>NUCLEOTIDE SEQUENCE [LARGE SCALE GENOMIC DNA]</scope>
    <source>
        <strain evidence="1 2">YL5-2</strain>
    </source>
</reference>
<sequence>MDLKKALVDPAAVFTTPDEVVTAGELSTDDRIRILRRWEYDARELTVADDENMPGDSTPLLDQVLAALNRLGYSPDPDQEPPTKQGGV</sequence>